<organism evidence="2 3">
    <name type="scientific">Marinobacterium aestuariivivens</name>
    <dbReference type="NCBI Taxonomy" id="1698799"/>
    <lineage>
        <taxon>Bacteria</taxon>
        <taxon>Pseudomonadati</taxon>
        <taxon>Pseudomonadota</taxon>
        <taxon>Gammaproteobacteria</taxon>
        <taxon>Oceanospirillales</taxon>
        <taxon>Oceanospirillaceae</taxon>
        <taxon>Marinobacterium</taxon>
    </lineage>
</organism>
<dbReference type="Gene3D" id="3.40.50.10860">
    <property type="entry name" value="Leucine Dehydrogenase, chain A, domain 1"/>
    <property type="match status" value="1"/>
</dbReference>
<dbReference type="InterPro" id="IPR046346">
    <property type="entry name" value="Aminoacid_DH-like_N_sf"/>
</dbReference>
<protein>
    <recommendedName>
        <fullName evidence="1">Shikimate dehydrogenase substrate binding N-terminal domain-containing protein</fullName>
    </recommendedName>
</protein>
<feature type="domain" description="Shikimate dehydrogenase substrate binding N-terminal" evidence="1">
    <location>
        <begin position="7"/>
        <end position="55"/>
    </location>
</feature>
<evidence type="ECO:0000313" key="2">
    <source>
        <dbReference type="EMBL" id="MFC6670496.1"/>
    </source>
</evidence>
<proteinExistence type="predicted"/>
<accession>A0ABW1ZZ83</accession>
<dbReference type="EMBL" id="JBHSWE010000001">
    <property type="protein sequence ID" value="MFC6670496.1"/>
    <property type="molecule type" value="Genomic_DNA"/>
</dbReference>
<dbReference type="Pfam" id="PF08501">
    <property type="entry name" value="Shikimate_dh_N"/>
    <property type="match status" value="1"/>
</dbReference>
<name>A0ABW1ZZ83_9GAMM</name>
<comment type="caution">
    <text evidence="2">The sequence shown here is derived from an EMBL/GenBank/DDBJ whole genome shotgun (WGS) entry which is preliminary data.</text>
</comment>
<dbReference type="RefSeq" id="WP_379909000.1">
    <property type="nucleotide sequence ID" value="NZ_JBHSWE010000001.1"/>
</dbReference>
<keyword evidence="3" id="KW-1185">Reference proteome</keyword>
<evidence type="ECO:0000259" key="1">
    <source>
        <dbReference type="Pfam" id="PF08501"/>
    </source>
</evidence>
<dbReference type="SUPFAM" id="SSF53223">
    <property type="entry name" value="Aminoacid dehydrogenase-like, N-terminal domain"/>
    <property type="match status" value="1"/>
</dbReference>
<dbReference type="Proteomes" id="UP001596422">
    <property type="component" value="Unassembled WGS sequence"/>
</dbReference>
<gene>
    <name evidence="2" type="ORF">ACFQDL_10660</name>
</gene>
<evidence type="ECO:0000313" key="3">
    <source>
        <dbReference type="Proteomes" id="UP001596422"/>
    </source>
</evidence>
<sequence length="58" mass="6240">MSDKYGLIGNPLSHTKSPMIHGTFASDSKQYLTYTAIEAETDAFVATVDQFRAAGAVD</sequence>
<reference evidence="3" key="1">
    <citation type="journal article" date="2019" name="Int. J. Syst. Evol. Microbiol.">
        <title>The Global Catalogue of Microorganisms (GCM) 10K type strain sequencing project: providing services to taxonomists for standard genome sequencing and annotation.</title>
        <authorList>
            <consortium name="The Broad Institute Genomics Platform"/>
            <consortium name="The Broad Institute Genome Sequencing Center for Infectious Disease"/>
            <person name="Wu L."/>
            <person name="Ma J."/>
        </authorList>
    </citation>
    <scope>NUCLEOTIDE SEQUENCE [LARGE SCALE GENOMIC DNA]</scope>
    <source>
        <strain evidence="3">NBRC 111756</strain>
    </source>
</reference>
<dbReference type="InterPro" id="IPR013708">
    <property type="entry name" value="Shikimate_DH-bd_N"/>
</dbReference>